<comment type="caution">
    <text evidence="9">The sequence shown here is derived from an EMBL/GenBank/DDBJ whole genome shotgun (WGS) entry which is preliminary data.</text>
</comment>
<reference evidence="9" key="1">
    <citation type="submission" date="2021-03" db="EMBL/GenBank/DDBJ databases">
        <title>Bacillus suaedae sp. nov., isolated from Suaeda aralocaspica.</title>
        <authorList>
            <person name="Lei R.F.R."/>
        </authorList>
    </citation>
    <scope>NUCLEOTIDE SEQUENCE</scope>
    <source>
        <strain evidence="9">YZJH907-2</strain>
    </source>
</reference>
<evidence type="ECO:0000256" key="4">
    <source>
        <dbReference type="ARBA" id="ARBA00022692"/>
    </source>
</evidence>
<dbReference type="AlphaFoldDB" id="A0A941AQ64"/>
<accession>A0A941AQ64</accession>
<feature type="transmembrane region" description="Helical" evidence="7">
    <location>
        <begin position="229"/>
        <end position="248"/>
    </location>
</feature>
<evidence type="ECO:0000256" key="1">
    <source>
        <dbReference type="ARBA" id="ARBA00004651"/>
    </source>
</evidence>
<sequence>MNLFIRLIKTLIMWFSLAVILILIILLPRNTESYRDGNDDVMSYQFTWDSYKDNVIEYISNVWSNKSIGITNYNQTFETELIRYGTRTLFVFVPALLLSIVFGIYKGVFDYRHRTGLWRVIGQGGTWVTQSVPDFFLILLIQLLLSMLHRWGLPQIDLYGDEHWYNFILPALFLSMYPAALIARYTTEYLENEEYADYIKTAEAKGVPEKSILWNHVLRNCWTKLIQHFLPITLTLVSSMFVVEYMTMYNGMGTRLIKAIQIKDSIIPGQSLPIDIPVVIGFSLIFMFIFMIVQLISQILLHVLSPVRGEGLVDEER</sequence>
<dbReference type="Pfam" id="PF00528">
    <property type="entry name" value="BPD_transp_1"/>
    <property type="match status" value="1"/>
</dbReference>
<feature type="domain" description="ABC transmembrane type-1" evidence="8">
    <location>
        <begin position="85"/>
        <end position="297"/>
    </location>
</feature>
<dbReference type="InterPro" id="IPR000515">
    <property type="entry name" value="MetI-like"/>
</dbReference>
<proteinExistence type="inferred from homology"/>
<gene>
    <name evidence="9" type="ORF">J7W16_20880</name>
</gene>
<dbReference type="PANTHER" id="PTHR30465:SF0">
    <property type="entry name" value="OLIGOPEPTIDE TRANSPORT SYSTEM PERMEASE PROTEIN APPB"/>
    <property type="match status" value="1"/>
</dbReference>
<dbReference type="GO" id="GO:0055085">
    <property type="term" value="P:transmembrane transport"/>
    <property type="evidence" value="ECO:0007669"/>
    <property type="project" value="InterPro"/>
</dbReference>
<comment type="subcellular location">
    <subcellularLocation>
        <location evidence="1 7">Cell membrane</location>
        <topology evidence="1 7">Multi-pass membrane protein</topology>
    </subcellularLocation>
</comment>
<feature type="transmembrane region" description="Helical" evidence="7">
    <location>
        <begin position="135"/>
        <end position="152"/>
    </location>
</feature>
<evidence type="ECO:0000256" key="3">
    <source>
        <dbReference type="ARBA" id="ARBA00022475"/>
    </source>
</evidence>
<feature type="transmembrane region" description="Helical" evidence="7">
    <location>
        <begin position="164"/>
        <end position="183"/>
    </location>
</feature>
<feature type="transmembrane region" description="Helical" evidence="7">
    <location>
        <begin position="278"/>
        <end position="301"/>
    </location>
</feature>
<dbReference type="PANTHER" id="PTHR30465">
    <property type="entry name" value="INNER MEMBRANE ABC TRANSPORTER"/>
    <property type="match status" value="1"/>
</dbReference>
<name>A0A941AQ64_9BACI</name>
<dbReference type="GO" id="GO:0005886">
    <property type="term" value="C:plasma membrane"/>
    <property type="evidence" value="ECO:0007669"/>
    <property type="project" value="UniProtKB-SubCell"/>
</dbReference>
<dbReference type="CDD" id="cd06261">
    <property type="entry name" value="TM_PBP2"/>
    <property type="match status" value="1"/>
</dbReference>
<evidence type="ECO:0000256" key="5">
    <source>
        <dbReference type="ARBA" id="ARBA00022989"/>
    </source>
</evidence>
<dbReference type="EMBL" id="JAGKSQ010000016">
    <property type="protein sequence ID" value="MBP3953545.1"/>
    <property type="molecule type" value="Genomic_DNA"/>
</dbReference>
<evidence type="ECO:0000313" key="9">
    <source>
        <dbReference type="EMBL" id="MBP3953545.1"/>
    </source>
</evidence>
<dbReference type="SUPFAM" id="SSF161098">
    <property type="entry name" value="MetI-like"/>
    <property type="match status" value="1"/>
</dbReference>
<evidence type="ECO:0000256" key="7">
    <source>
        <dbReference type="RuleBase" id="RU363032"/>
    </source>
</evidence>
<evidence type="ECO:0000256" key="2">
    <source>
        <dbReference type="ARBA" id="ARBA00022448"/>
    </source>
</evidence>
<keyword evidence="4 7" id="KW-0812">Transmembrane</keyword>
<protein>
    <submittedName>
        <fullName evidence="9">ABC transporter permease</fullName>
    </submittedName>
</protein>
<evidence type="ECO:0000259" key="8">
    <source>
        <dbReference type="PROSITE" id="PS50928"/>
    </source>
</evidence>
<dbReference type="PROSITE" id="PS50928">
    <property type="entry name" value="ABC_TM1"/>
    <property type="match status" value="1"/>
</dbReference>
<keyword evidence="5 7" id="KW-1133">Transmembrane helix</keyword>
<organism evidence="9 10">
    <name type="scientific">Halalkalibacter suaedae</name>
    <dbReference type="NCBI Taxonomy" id="2822140"/>
    <lineage>
        <taxon>Bacteria</taxon>
        <taxon>Bacillati</taxon>
        <taxon>Bacillota</taxon>
        <taxon>Bacilli</taxon>
        <taxon>Bacillales</taxon>
        <taxon>Bacillaceae</taxon>
        <taxon>Halalkalibacter</taxon>
    </lineage>
</organism>
<feature type="transmembrane region" description="Helical" evidence="7">
    <location>
        <begin position="7"/>
        <end position="27"/>
    </location>
</feature>
<keyword evidence="10" id="KW-1185">Reference proteome</keyword>
<comment type="similarity">
    <text evidence="7">Belongs to the binding-protein-dependent transport system permease family.</text>
</comment>
<evidence type="ECO:0000313" key="10">
    <source>
        <dbReference type="Proteomes" id="UP000678228"/>
    </source>
</evidence>
<keyword evidence="2 7" id="KW-0813">Transport</keyword>
<dbReference type="InterPro" id="IPR035906">
    <property type="entry name" value="MetI-like_sf"/>
</dbReference>
<keyword evidence="3" id="KW-1003">Cell membrane</keyword>
<feature type="transmembrane region" description="Helical" evidence="7">
    <location>
        <begin position="89"/>
        <end position="109"/>
    </location>
</feature>
<dbReference type="Proteomes" id="UP000678228">
    <property type="component" value="Unassembled WGS sequence"/>
</dbReference>
<dbReference type="RefSeq" id="WP_210599400.1">
    <property type="nucleotide sequence ID" value="NZ_JAGKSQ010000016.1"/>
</dbReference>
<keyword evidence="6 7" id="KW-0472">Membrane</keyword>
<dbReference type="Gene3D" id="1.10.3720.10">
    <property type="entry name" value="MetI-like"/>
    <property type="match status" value="1"/>
</dbReference>
<evidence type="ECO:0000256" key="6">
    <source>
        <dbReference type="ARBA" id="ARBA00023136"/>
    </source>
</evidence>